<keyword evidence="2" id="KW-1185">Reference proteome</keyword>
<proteinExistence type="predicted"/>
<dbReference type="InParanoid" id="A0A4S2MHR6"/>
<organism evidence="1 2">
    <name type="scientific">Ascodesmis nigricans</name>
    <dbReference type="NCBI Taxonomy" id="341454"/>
    <lineage>
        <taxon>Eukaryota</taxon>
        <taxon>Fungi</taxon>
        <taxon>Dikarya</taxon>
        <taxon>Ascomycota</taxon>
        <taxon>Pezizomycotina</taxon>
        <taxon>Pezizomycetes</taxon>
        <taxon>Pezizales</taxon>
        <taxon>Ascodesmidaceae</taxon>
        <taxon>Ascodesmis</taxon>
    </lineage>
</organism>
<dbReference type="AlphaFoldDB" id="A0A4S2MHR6"/>
<sequence>MWVREIKQTSVVFVPVRWGSVFGGSGWGRGFSISSGSSLSSSVSSSTTFTRLILYASLSSSPIPHTFDPPLCCSLLRPGARAPSALGWKPNFSSGLILSSIPPFLHSKIQCRLLHCNHTSTIRPKLPTLGLTHDAVVMSLPLLVATLSTHIKPGVFTECVS</sequence>
<reference evidence="1 2" key="1">
    <citation type="submission" date="2019-04" db="EMBL/GenBank/DDBJ databases">
        <title>Comparative genomics and transcriptomics to analyze fruiting body development in filamentous ascomycetes.</title>
        <authorList>
            <consortium name="DOE Joint Genome Institute"/>
            <person name="Lutkenhaus R."/>
            <person name="Traeger S."/>
            <person name="Breuer J."/>
            <person name="Kuo A."/>
            <person name="Lipzen A."/>
            <person name="Pangilinan J."/>
            <person name="Dilworth D."/>
            <person name="Sandor L."/>
            <person name="Poggeler S."/>
            <person name="Barry K."/>
            <person name="Grigoriev I.V."/>
            <person name="Nowrousian M."/>
        </authorList>
    </citation>
    <scope>NUCLEOTIDE SEQUENCE [LARGE SCALE GENOMIC DNA]</scope>
    <source>
        <strain evidence="1 2">CBS 389.68</strain>
    </source>
</reference>
<evidence type="ECO:0000313" key="2">
    <source>
        <dbReference type="Proteomes" id="UP000298138"/>
    </source>
</evidence>
<dbReference type="EMBL" id="ML220179">
    <property type="protein sequence ID" value="TGZ76421.1"/>
    <property type="molecule type" value="Genomic_DNA"/>
</dbReference>
<evidence type="ECO:0000313" key="1">
    <source>
        <dbReference type="EMBL" id="TGZ76421.1"/>
    </source>
</evidence>
<gene>
    <name evidence="1" type="ORF">EX30DRAFT_248046</name>
</gene>
<dbReference type="Proteomes" id="UP000298138">
    <property type="component" value="Unassembled WGS sequence"/>
</dbReference>
<accession>A0A4S2MHR6</accession>
<protein>
    <submittedName>
        <fullName evidence="1">Uncharacterized protein</fullName>
    </submittedName>
</protein>
<name>A0A4S2MHR6_9PEZI</name>